<organism evidence="1 2">
    <name type="scientific">Oryza sativa subsp. japonica</name>
    <name type="common">Rice</name>
    <dbReference type="NCBI Taxonomy" id="39947"/>
    <lineage>
        <taxon>Eukaryota</taxon>
        <taxon>Viridiplantae</taxon>
        <taxon>Streptophyta</taxon>
        <taxon>Embryophyta</taxon>
        <taxon>Tracheophyta</taxon>
        <taxon>Spermatophyta</taxon>
        <taxon>Magnoliopsida</taxon>
        <taxon>Liliopsida</taxon>
        <taxon>Poales</taxon>
        <taxon>Poaceae</taxon>
        <taxon>BOP clade</taxon>
        <taxon>Oryzoideae</taxon>
        <taxon>Oryzeae</taxon>
        <taxon>Oryzinae</taxon>
        <taxon>Oryza</taxon>
        <taxon>Oryza sativa</taxon>
    </lineage>
</organism>
<evidence type="ECO:0000313" key="1">
    <source>
        <dbReference type="EMBL" id="BAS72096.1"/>
    </source>
</evidence>
<sequence length="88" mass="10449">MLWKMDASPFIWRHSSAFYEDVLPTTVSETRWLRHIKSQYIPGIHCNLLNPNCIMAPKQPKNTLTYIQDNRNSEVHPYFYRLLVPFPA</sequence>
<dbReference type="Proteomes" id="UP000059680">
    <property type="component" value="Chromosome 1"/>
</dbReference>
<name>A0A0P0V317_ORYSJ</name>
<keyword evidence="2" id="KW-1185">Reference proteome</keyword>
<dbReference type="PaxDb" id="39947-A0A0P0V317"/>
<dbReference type="InParanoid" id="A0A0P0V317"/>
<reference evidence="1 2" key="3">
    <citation type="journal article" date="2013" name="Rice">
        <title>Improvement of the Oryza sativa Nipponbare reference genome using next generation sequence and optical map data.</title>
        <authorList>
            <person name="Kawahara Y."/>
            <person name="de la Bastide M."/>
            <person name="Hamilton J.P."/>
            <person name="Kanamori H."/>
            <person name="McCombie W.R."/>
            <person name="Ouyang S."/>
            <person name="Schwartz D.C."/>
            <person name="Tanaka T."/>
            <person name="Wu J."/>
            <person name="Zhou S."/>
            <person name="Childs K.L."/>
            <person name="Davidson R.M."/>
            <person name="Lin H."/>
            <person name="Quesada-Ocampo L."/>
            <person name="Vaillancourt B."/>
            <person name="Sakai H."/>
            <person name="Lee S.S."/>
            <person name="Kim J."/>
            <person name="Numa H."/>
            <person name="Itoh T."/>
            <person name="Buell C.R."/>
            <person name="Matsumoto T."/>
        </authorList>
    </citation>
    <scope>NUCLEOTIDE SEQUENCE [LARGE SCALE GENOMIC DNA]</scope>
    <source>
        <strain evidence="2">cv. Nipponbare</strain>
    </source>
</reference>
<proteinExistence type="predicted"/>
<reference evidence="1 2" key="2">
    <citation type="journal article" date="2013" name="Plant Cell Physiol.">
        <title>Rice Annotation Project Database (RAP-DB): an integrative and interactive database for rice genomics.</title>
        <authorList>
            <person name="Sakai H."/>
            <person name="Lee S.S."/>
            <person name="Tanaka T."/>
            <person name="Numa H."/>
            <person name="Kim J."/>
            <person name="Kawahara Y."/>
            <person name="Wakimoto H."/>
            <person name="Yang C.C."/>
            <person name="Iwamoto M."/>
            <person name="Abe T."/>
            <person name="Yamada Y."/>
            <person name="Muto A."/>
            <person name="Inokuchi H."/>
            <person name="Ikemura T."/>
            <person name="Matsumoto T."/>
            <person name="Sasaki T."/>
            <person name="Itoh T."/>
        </authorList>
    </citation>
    <scope>NUCLEOTIDE SEQUENCE [LARGE SCALE GENOMIC DNA]</scope>
    <source>
        <strain evidence="2">cv. Nipponbare</strain>
    </source>
</reference>
<dbReference type="AlphaFoldDB" id="A0A0P0V317"/>
<dbReference type="Gramene" id="Os01t0360333-00">
    <property type="protein sequence ID" value="Os01t0360333-00"/>
    <property type="gene ID" value="Os01g0360333"/>
</dbReference>
<gene>
    <name evidence="1" type="ordered locus">Os01g0360333</name>
    <name evidence="1" type="ORF">OSNPB_010360333</name>
</gene>
<dbReference type="EMBL" id="AP014957">
    <property type="protein sequence ID" value="BAS72096.1"/>
    <property type="molecule type" value="Genomic_DNA"/>
</dbReference>
<protein>
    <submittedName>
        <fullName evidence="1">Os01g0360333 protein</fullName>
    </submittedName>
</protein>
<evidence type="ECO:0000313" key="2">
    <source>
        <dbReference type="Proteomes" id="UP000059680"/>
    </source>
</evidence>
<accession>A0A0P0V317</accession>
<reference evidence="2" key="1">
    <citation type="journal article" date="2005" name="Nature">
        <title>The map-based sequence of the rice genome.</title>
        <authorList>
            <consortium name="International rice genome sequencing project (IRGSP)"/>
            <person name="Matsumoto T."/>
            <person name="Wu J."/>
            <person name="Kanamori H."/>
            <person name="Katayose Y."/>
            <person name="Fujisawa M."/>
            <person name="Namiki N."/>
            <person name="Mizuno H."/>
            <person name="Yamamoto K."/>
            <person name="Antonio B.A."/>
            <person name="Baba T."/>
            <person name="Sakata K."/>
            <person name="Nagamura Y."/>
            <person name="Aoki H."/>
            <person name="Arikawa K."/>
            <person name="Arita K."/>
            <person name="Bito T."/>
            <person name="Chiden Y."/>
            <person name="Fujitsuka N."/>
            <person name="Fukunaka R."/>
            <person name="Hamada M."/>
            <person name="Harada C."/>
            <person name="Hayashi A."/>
            <person name="Hijishita S."/>
            <person name="Honda M."/>
            <person name="Hosokawa S."/>
            <person name="Ichikawa Y."/>
            <person name="Idonuma A."/>
            <person name="Iijima M."/>
            <person name="Ikeda M."/>
            <person name="Ikeno M."/>
            <person name="Ito K."/>
            <person name="Ito S."/>
            <person name="Ito T."/>
            <person name="Ito Y."/>
            <person name="Ito Y."/>
            <person name="Iwabuchi A."/>
            <person name="Kamiya K."/>
            <person name="Karasawa W."/>
            <person name="Kurita K."/>
            <person name="Katagiri S."/>
            <person name="Kikuta A."/>
            <person name="Kobayashi H."/>
            <person name="Kobayashi N."/>
            <person name="Machita K."/>
            <person name="Maehara T."/>
            <person name="Masukawa M."/>
            <person name="Mizubayashi T."/>
            <person name="Mukai Y."/>
            <person name="Nagasaki H."/>
            <person name="Nagata Y."/>
            <person name="Naito S."/>
            <person name="Nakashima M."/>
            <person name="Nakama Y."/>
            <person name="Nakamichi Y."/>
            <person name="Nakamura M."/>
            <person name="Meguro A."/>
            <person name="Negishi M."/>
            <person name="Ohta I."/>
            <person name="Ohta T."/>
            <person name="Okamoto M."/>
            <person name="Ono N."/>
            <person name="Saji S."/>
            <person name="Sakaguchi M."/>
            <person name="Sakai K."/>
            <person name="Shibata M."/>
            <person name="Shimokawa T."/>
            <person name="Song J."/>
            <person name="Takazaki Y."/>
            <person name="Terasawa K."/>
            <person name="Tsugane M."/>
            <person name="Tsuji K."/>
            <person name="Ueda S."/>
            <person name="Waki K."/>
            <person name="Yamagata H."/>
            <person name="Yamamoto M."/>
            <person name="Yamamoto S."/>
            <person name="Yamane H."/>
            <person name="Yoshiki S."/>
            <person name="Yoshihara R."/>
            <person name="Yukawa K."/>
            <person name="Zhong H."/>
            <person name="Yano M."/>
            <person name="Yuan Q."/>
            <person name="Ouyang S."/>
            <person name="Liu J."/>
            <person name="Jones K.M."/>
            <person name="Gansberger K."/>
            <person name="Moffat K."/>
            <person name="Hill J."/>
            <person name="Bera J."/>
            <person name="Fadrosh D."/>
            <person name="Jin S."/>
            <person name="Johri S."/>
            <person name="Kim M."/>
            <person name="Overton L."/>
            <person name="Reardon M."/>
            <person name="Tsitrin T."/>
            <person name="Vuong H."/>
            <person name="Weaver B."/>
            <person name="Ciecko A."/>
            <person name="Tallon L."/>
            <person name="Jackson J."/>
            <person name="Pai G."/>
            <person name="Aken S.V."/>
            <person name="Utterback T."/>
            <person name="Reidmuller S."/>
            <person name="Feldblyum T."/>
            <person name="Hsiao J."/>
            <person name="Zismann V."/>
            <person name="Iobst S."/>
            <person name="de Vazeille A.R."/>
            <person name="Buell C.R."/>
            <person name="Ying K."/>
            <person name="Li Y."/>
            <person name="Lu T."/>
            <person name="Huang Y."/>
            <person name="Zhao Q."/>
            <person name="Feng Q."/>
            <person name="Zhang L."/>
            <person name="Zhu J."/>
            <person name="Weng Q."/>
            <person name="Mu J."/>
            <person name="Lu Y."/>
            <person name="Fan D."/>
            <person name="Liu Y."/>
            <person name="Guan J."/>
            <person name="Zhang Y."/>
            <person name="Yu S."/>
            <person name="Liu X."/>
            <person name="Zhang Y."/>
            <person name="Hong G."/>
            <person name="Han B."/>
            <person name="Choisne N."/>
            <person name="Demange N."/>
            <person name="Orjeda G."/>
            <person name="Samain S."/>
            <person name="Cattolico L."/>
            <person name="Pelletier E."/>
            <person name="Couloux A."/>
            <person name="Segurens B."/>
            <person name="Wincker P."/>
            <person name="D'Hont A."/>
            <person name="Scarpelli C."/>
            <person name="Weissenbach J."/>
            <person name="Salanoubat M."/>
            <person name="Quetier F."/>
            <person name="Yu Y."/>
            <person name="Kim H.R."/>
            <person name="Rambo T."/>
            <person name="Currie J."/>
            <person name="Collura K."/>
            <person name="Luo M."/>
            <person name="Yang T."/>
            <person name="Ammiraju J.S.S."/>
            <person name="Engler F."/>
            <person name="Soderlund C."/>
            <person name="Wing R.A."/>
            <person name="Palmer L.E."/>
            <person name="de la Bastide M."/>
            <person name="Spiegel L."/>
            <person name="Nascimento L."/>
            <person name="Zutavern T."/>
            <person name="O'Shaughnessy A."/>
            <person name="Dike S."/>
            <person name="Dedhia N."/>
            <person name="Preston R."/>
            <person name="Balija V."/>
            <person name="McCombie W.R."/>
            <person name="Chow T."/>
            <person name="Chen H."/>
            <person name="Chung M."/>
            <person name="Chen C."/>
            <person name="Shaw J."/>
            <person name="Wu H."/>
            <person name="Hsiao K."/>
            <person name="Chao Y."/>
            <person name="Chu M."/>
            <person name="Cheng C."/>
            <person name="Hour A."/>
            <person name="Lee P."/>
            <person name="Lin S."/>
            <person name="Lin Y."/>
            <person name="Liou J."/>
            <person name="Liu S."/>
            <person name="Hsing Y."/>
            <person name="Raghuvanshi S."/>
            <person name="Mohanty A."/>
            <person name="Bharti A.K."/>
            <person name="Gaur A."/>
            <person name="Gupta V."/>
            <person name="Kumar D."/>
            <person name="Ravi V."/>
            <person name="Vij S."/>
            <person name="Kapur A."/>
            <person name="Khurana P."/>
            <person name="Khurana P."/>
            <person name="Khurana J.P."/>
            <person name="Tyagi A.K."/>
            <person name="Gaikwad K."/>
            <person name="Singh A."/>
            <person name="Dalal V."/>
            <person name="Srivastava S."/>
            <person name="Dixit A."/>
            <person name="Pal A.K."/>
            <person name="Ghazi I.A."/>
            <person name="Yadav M."/>
            <person name="Pandit A."/>
            <person name="Bhargava A."/>
            <person name="Sureshbabu K."/>
            <person name="Batra K."/>
            <person name="Sharma T.R."/>
            <person name="Mohapatra T."/>
            <person name="Singh N.K."/>
            <person name="Messing J."/>
            <person name="Nelson A.B."/>
            <person name="Fuks G."/>
            <person name="Kavchok S."/>
            <person name="Keizer G."/>
            <person name="Linton E."/>
            <person name="Llaca V."/>
            <person name="Song R."/>
            <person name="Tanyolac B."/>
            <person name="Young S."/>
            <person name="Ho-Il K."/>
            <person name="Hahn J.H."/>
            <person name="Sangsakoo G."/>
            <person name="Vanavichit A."/>
            <person name="de Mattos Luiz.A.T."/>
            <person name="Zimmer P.D."/>
            <person name="Malone G."/>
            <person name="Dellagostin O."/>
            <person name="de Oliveira A.C."/>
            <person name="Bevan M."/>
            <person name="Bancroft I."/>
            <person name="Minx P."/>
            <person name="Cordum H."/>
            <person name="Wilson R."/>
            <person name="Cheng Z."/>
            <person name="Jin W."/>
            <person name="Jiang J."/>
            <person name="Leong S.A."/>
            <person name="Iwama H."/>
            <person name="Gojobori T."/>
            <person name="Itoh T."/>
            <person name="Niimura Y."/>
            <person name="Fujii Y."/>
            <person name="Habara T."/>
            <person name="Sakai H."/>
            <person name="Sato Y."/>
            <person name="Wilson G."/>
            <person name="Kumar K."/>
            <person name="McCouch S."/>
            <person name="Juretic N."/>
            <person name="Hoen D."/>
            <person name="Wright S."/>
            <person name="Bruskiewich R."/>
            <person name="Bureau T."/>
            <person name="Miyao A."/>
            <person name="Hirochika H."/>
            <person name="Nishikawa T."/>
            <person name="Kadowaki K."/>
            <person name="Sugiura M."/>
            <person name="Burr B."/>
            <person name="Sasaki T."/>
        </authorList>
    </citation>
    <scope>NUCLEOTIDE SEQUENCE [LARGE SCALE GENOMIC DNA]</scope>
    <source>
        <strain evidence="2">cv. Nipponbare</strain>
    </source>
</reference>